<dbReference type="AlphaFoldDB" id="A0A654LTY9"/>
<dbReference type="Gene3D" id="3.40.30.10">
    <property type="entry name" value="Glutaredoxin"/>
    <property type="match status" value="1"/>
</dbReference>
<evidence type="ECO:0000313" key="1">
    <source>
        <dbReference type="EMBL" id="ALI34884.1"/>
    </source>
</evidence>
<organism evidence="1 2">
    <name type="scientific">Candidatus Nitrosocosmicus oleophilus</name>
    <dbReference type="NCBI Taxonomy" id="1353260"/>
    <lineage>
        <taxon>Archaea</taxon>
        <taxon>Nitrososphaerota</taxon>
        <taxon>Nitrososphaeria</taxon>
        <taxon>Nitrososphaerales</taxon>
        <taxon>Nitrososphaeraceae</taxon>
        <taxon>Candidatus Nitrosocosmicus</taxon>
    </lineage>
</organism>
<name>A0A654LTY9_9ARCH</name>
<sequence>MEARKDLLAKEKEFTILRDQLNQERRDLPWVQVNKEYVFDGSDGKQTLSELFDGRSQLIIYHFMFGPSWDAGCPSCSFWADNFNKIIIHLNQRDVTMIAVSRAPYNKIAAYRKRMGWDFNWVSSYDSDFNFDFHVSFTQEELAKKEAFYNYVAQDTGVSEKEGVSVFFKNPIGHIFHTYSTYARGIDMLNVTYNYLDLVPKGRDEGGHEFLQYWVRRHDEYGK</sequence>
<dbReference type="Pfam" id="PF05988">
    <property type="entry name" value="DUF899"/>
    <property type="match status" value="1"/>
</dbReference>
<accession>A0A654LTY9</accession>
<gene>
    <name evidence="1" type="ORF">NMY3_00675</name>
</gene>
<keyword evidence="2" id="KW-1185">Reference proteome</keyword>
<dbReference type="SUPFAM" id="SSF52833">
    <property type="entry name" value="Thioredoxin-like"/>
    <property type="match status" value="1"/>
</dbReference>
<dbReference type="InterPro" id="IPR010296">
    <property type="entry name" value="DUF899_thioredox"/>
</dbReference>
<evidence type="ECO:0000313" key="2">
    <source>
        <dbReference type="Proteomes" id="UP000058925"/>
    </source>
</evidence>
<dbReference type="KEGG" id="taa:NMY3_00675"/>
<reference evidence="2" key="1">
    <citation type="submission" date="2015-10" db="EMBL/GenBank/DDBJ databases">
        <title>Niche specialization of a soil ammonia-oxidizing archaeon, Candidatus Nitrosocosmicus oleophilus.</title>
        <authorList>
            <person name="Jung M.-Y."/>
            <person name="Rhee S.-K."/>
        </authorList>
    </citation>
    <scope>NUCLEOTIDE SEQUENCE [LARGE SCALE GENOMIC DNA]</scope>
    <source>
        <strain evidence="2">MY3</strain>
    </source>
</reference>
<dbReference type="OrthoDB" id="9744at2157"/>
<protein>
    <recommendedName>
        <fullName evidence="3">Thioredoxin domain-containing protein</fullName>
    </recommendedName>
</protein>
<dbReference type="Proteomes" id="UP000058925">
    <property type="component" value="Chromosome"/>
</dbReference>
<dbReference type="EMBL" id="CP012850">
    <property type="protein sequence ID" value="ALI34884.1"/>
    <property type="molecule type" value="Genomic_DNA"/>
</dbReference>
<dbReference type="InterPro" id="IPR036249">
    <property type="entry name" value="Thioredoxin-like_sf"/>
</dbReference>
<proteinExistence type="predicted"/>
<evidence type="ECO:0008006" key="3">
    <source>
        <dbReference type="Google" id="ProtNLM"/>
    </source>
</evidence>